<dbReference type="Pfam" id="PF14498">
    <property type="entry name" value="Glyco_hyd_65N_2"/>
    <property type="match status" value="1"/>
</dbReference>
<gene>
    <name evidence="3" type="ORF">S12H4_55326</name>
</gene>
<feature type="domain" description="Glycosyl hydrolase family 95 N-terminal" evidence="1">
    <location>
        <begin position="2"/>
        <end position="108"/>
    </location>
</feature>
<dbReference type="InterPro" id="IPR054363">
    <property type="entry name" value="GH95_cat"/>
</dbReference>
<feature type="domain" description="Glycosyl hydrolase family 95 catalytic" evidence="2">
    <location>
        <begin position="127"/>
        <end position="223"/>
    </location>
</feature>
<evidence type="ECO:0000313" key="3">
    <source>
        <dbReference type="EMBL" id="GAJ20686.1"/>
    </source>
</evidence>
<dbReference type="PANTHER" id="PTHR31084:SF0">
    <property type="entry name" value="ALPHA-L-FUCOSIDASE 2"/>
    <property type="match status" value="1"/>
</dbReference>
<dbReference type="PANTHER" id="PTHR31084">
    <property type="entry name" value="ALPHA-L-FUCOSIDASE 2"/>
    <property type="match status" value="1"/>
</dbReference>
<dbReference type="GO" id="GO:0004560">
    <property type="term" value="F:alpha-L-fucosidase activity"/>
    <property type="evidence" value="ECO:0007669"/>
    <property type="project" value="TreeGrafter"/>
</dbReference>
<accession>X1VTF9</accession>
<protein>
    <submittedName>
        <fullName evidence="3">Uncharacterized protein</fullName>
    </submittedName>
</protein>
<dbReference type="Gene3D" id="2.70.98.50">
    <property type="entry name" value="putative glycoside hydrolase family protein from bacillus halodurans"/>
    <property type="match status" value="1"/>
</dbReference>
<comment type="caution">
    <text evidence="3">The sequence shown here is derived from an EMBL/GenBank/DDBJ whole genome shotgun (WGS) entry which is preliminary data.</text>
</comment>
<dbReference type="GO" id="GO:0005975">
    <property type="term" value="P:carbohydrate metabolic process"/>
    <property type="evidence" value="ECO:0007669"/>
    <property type="project" value="InterPro"/>
</dbReference>
<dbReference type="Pfam" id="PF22124">
    <property type="entry name" value="Glyco_hydro_95_cat"/>
    <property type="match status" value="1"/>
</dbReference>
<dbReference type="EMBL" id="BARW01035475">
    <property type="protein sequence ID" value="GAJ20686.1"/>
    <property type="molecule type" value="Genomic_DNA"/>
</dbReference>
<dbReference type="AlphaFoldDB" id="X1VTF9"/>
<name>X1VTF9_9ZZZZ</name>
<evidence type="ECO:0000259" key="1">
    <source>
        <dbReference type="Pfam" id="PF14498"/>
    </source>
</evidence>
<feature type="non-terminal residue" evidence="3">
    <location>
        <position position="223"/>
    </location>
</feature>
<dbReference type="InterPro" id="IPR008928">
    <property type="entry name" value="6-hairpin_glycosidase_sf"/>
</dbReference>
<evidence type="ECO:0000259" key="2">
    <source>
        <dbReference type="Pfam" id="PF22124"/>
    </source>
</evidence>
<organism evidence="3">
    <name type="scientific">marine sediment metagenome</name>
    <dbReference type="NCBI Taxonomy" id="412755"/>
    <lineage>
        <taxon>unclassified sequences</taxon>
        <taxon>metagenomes</taxon>
        <taxon>ecological metagenomes</taxon>
    </lineage>
</organism>
<proteinExistence type="predicted"/>
<reference evidence="3" key="1">
    <citation type="journal article" date="2014" name="Front. Microbiol.">
        <title>High frequency of phylogenetically diverse reductive dehalogenase-homologous genes in deep subseafloor sedimentary metagenomes.</title>
        <authorList>
            <person name="Kawai M."/>
            <person name="Futagami T."/>
            <person name="Toyoda A."/>
            <person name="Takaki Y."/>
            <person name="Nishi S."/>
            <person name="Hori S."/>
            <person name="Arai W."/>
            <person name="Tsubouchi T."/>
            <person name="Morono Y."/>
            <person name="Uchiyama I."/>
            <person name="Ito T."/>
            <person name="Fujiyama A."/>
            <person name="Inagaki F."/>
            <person name="Takami H."/>
        </authorList>
    </citation>
    <scope>NUCLEOTIDE SEQUENCE</scope>
    <source>
        <strain evidence="3">Expedition CK06-06</strain>
    </source>
</reference>
<dbReference type="SUPFAM" id="SSF48208">
    <property type="entry name" value="Six-hairpin glycosidases"/>
    <property type="match status" value="1"/>
</dbReference>
<feature type="non-terminal residue" evidence="3">
    <location>
        <position position="1"/>
    </location>
</feature>
<sequence>DATFTREVFASPVDQCIVVHLSCDKPGKITFDADLSRPEDFTVETIAPDRIVMKGQATQEGEHKGVKYETHLRIIPRGGRLTVTDDGLRLEKADAATLLIVAATNYRGDNPKALCEKQMASAAKKKYPELRRAHLAKHRGLFRRVALNLGVTDAANKPTDERLNAMKDGADDPQLCALYFQFGRYLLICSSRPGCMPANLQGLWNNHIKAPWNSDYHININVQ</sequence>
<dbReference type="InterPro" id="IPR027414">
    <property type="entry name" value="GH95_N_dom"/>
</dbReference>